<keyword evidence="2 5" id="KW-0119">Carbohydrate metabolism</keyword>
<evidence type="ECO:0000256" key="2">
    <source>
        <dbReference type="ARBA" id="ARBA00023277"/>
    </source>
</evidence>
<comment type="similarity">
    <text evidence="1 5">Belongs to the glycosyl hydrolase 57 family.</text>
</comment>
<feature type="domain" description="1,4-alpha-glucan branching enzyme C-terminal" evidence="7">
    <location>
        <begin position="424"/>
        <end position="524"/>
    </location>
</feature>
<protein>
    <submittedName>
        <fullName evidence="8">1,4-alpha-glucan branching enzyme</fullName>
    </submittedName>
</protein>
<evidence type="ECO:0000256" key="5">
    <source>
        <dbReference type="RuleBase" id="RU361196"/>
    </source>
</evidence>
<dbReference type="Gene3D" id="3.20.110.10">
    <property type="entry name" value="Glycoside hydrolase 38, N terminal domain"/>
    <property type="match status" value="1"/>
</dbReference>
<evidence type="ECO:0000256" key="1">
    <source>
        <dbReference type="ARBA" id="ARBA00006821"/>
    </source>
</evidence>
<feature type="domain" description="Glycoside hydrolase family 57 N-terminal" evidence="6">
    <location>
        <begin position="8"/>
        <end position="311"/>
    </location>
</feature>
<accession>A0A1I6CVZ2</accession>
<feature type="active site" description="Proton donor" evidence="3">
    <location>
        <position position="350"/>
    </location>
</feature>
<dbReference type="InterPro" id="IPR015293">
    <property type="entry name" value="BE_C"/>
</dbReference>
<evidence type="ECO:0000313" key="8">
    <source>
        <dbReference type="EMBL" id="SFQ97358.1"/>
    </source>
</evidence>
<dbReference type="InterPro" id="IPR040042">
    <property type="entry name" value="Branching_enz_MT3115-like"/>
</dbReference>
<dbReference type="Pfam" id="PF09210">
    <property type="entry name" value="BE_C"/>
    <property type="match status" value="1"/>
</dbReference>
<gene>
    <name evidence="8" type="ORF">SAMN05660706_102166</name>
</gene>
<evidence type="ECO:0000256" key="3">
    <source>
        <dbReference type="PIRSR" id="PIRSR640042-1"/>
    </source>
</evidence>
<proteinExistence type="inferred from homology"/>
<dbReference type="Gene3D" id="1.20.1430.10">
    <property type="entry name" value="Families 57/38 glycoside transferase, middle domain"/>
    <property type="match status" value="1"/>
</dbReference>
<evidence type="ECO:0000313" key="9">
    <source>
        <dbReference type="Proteomes" id="UP000199584"/>
    </source>
</evidence>
<dbReference type="STRING" id="39060.SAMN05660706_102166"/>
<dbReference type="InterPro" id="IPR028995">
    <property type="entry name" value="Glyco_hydro_57/38_cen_sf"/>
</dbReference>
<dbReference type="InterPro" id="IPR027291">
    <property type="entry name" value="Glyco_hydro_38_N_sf"/>
</dbReference>
<dbReference type="SUPFAM" id="SSF88688">
    <property type="entry name" value="Families 57/38 glycoside transferase middle domain"/>
    <property type="match status" value="1"/>
</dbReference>
<dbReference type="AlphaFoldDB" id="A0A1I6CVZ2"/>
<feature type="binding site" evidence="4">
    <location>
        <position position="258"/>
    </location>
    <ligand>
        <name>substrate</name>
    </ligand>
</feature>
<keyword evidence="9" id="KW-1185">Reference proteome</keyword>
<reference evidence="9" key="1">
    <citation type="submission" date="2016-10" db="EMBL/GenBank/DDBJ databases">
        <authorList>
            <person name="Varghese N."/>
            <person name="Submissions S."/>
        </authorList>
    </citation>
    <scope>NUCLEOTIDE SEQUENCE [LARGE SCALE GENOMIC DNA]</scope>
    <source>
        <strain evidence="9">DSM 3669</strain>
    </source>
</reference>
<dbReference type="InterPro" id="IPR011330">
    <property type="entry name" value="Glyco_hydro/deAcase_b/a-brl"/>
</dbReference>
<dbReference type="GO" id="GO:0003844">
    <property type="term" value="F:1,4-alpha-glucan branching enzyme activity"/>
    <property type="evidence" value="ECO:0007669"/>
    <property type="project" value="InterPro"/>
</dbReference>
<feature type="binding site" evidence="4">
    <location>
        <position position="404"/>
    </location>
    <ligand>
        <name>substrate</name>
    </ligand>
</feature>
<sequence>MAKGYLCFVLHAHLPFVRHPEHEYFLEERWLYEAITETYVPLIEAFDELVEENIPFRLTFSVSPPLMTMLTDGLLQERYLRHLHKLIELAEKEVERTRGTEFHATAQMYRDRFHRIRYIFTDKYQRNILNALRKFQDLGRLEVITCAGTHGFLPLLMHQPEAVRAQVGVAVDLYAKHFGRKPQGIWLPECAYTHGIDNILKEFGIKYFFTDTHGVLFASHRPKYGIFAPIFCPSGVAVFGRDVESSKQVWSSNEGYPGDFDYREYYRDIGHDLEYGYVSPYIHPDGIRVNTGIKYFRITGKTHHKEPYRWEYALRKADMHAGNFMFNREHQIRHLCSLMDREPIIVAPYDAELFGHWWFEGPDWLKFLLRKIYYDTDIVETITPYDYLQKYPCNQVARPCPSTWGNKGYNEVWLSRENDWIYRHLHIAAMKMVELVEQNPFAGGLKHRALKQAARELLLAQSSDWAFIMYTGTMVDYAVRRTKQHIHNFLRLYEQIKNNCIDEGALRELEYRNNIFPDLNLSYYNKINPGIYKATG</sequence>
<dbReference type="Pfam" id="PF03065">
    <property type="entry name" value="Glyco_hydro_57"/>
    <property type="match status" value="1"/>
</dbReference>
<dbReference type="RefSeq" id="WP_092481830.1">
    <property type="nucleotide sequence ID" value="NZ_FOYM01000002.1"/>
</dbReference>
<dbReference type="InterPro" id="IPR004300">
    <property type="entry name" value="Glyco_hydro_57_N"/>
</dbReference>
<dbReference type="InterPro" id="IPR037090">
    <property type="entry name" value="57_glycoside_trans_central"/>
</dbReference>
<evidence type="ECO:0000259" key="7">
    <source>
        <dbReference type="Pfam" id="PF09210"/>
    </source>
</evidence>
<evidence type="ECO:0000259" key="6">
    <source>
        <dbReference type="Pfam" id="PF03065"/>
    </source>
</evidence>
<dbReference type="PANTHER" id="PTHR41695">
    <property type="entry name" value="1,4-ALPHA-GLUCAN BRANCHING ENZYME RV3031-RELATED"/>
    <property type="match status" value="1"/>
</dbReference>
<organism evidence="8 9">
    <name type="scientific">Desulfoscipio geothermicus DSM 3669</name>
    <dbReference type="NCBI Taxonomy" id="1121426"/>
    <lineage>
        <taxon>Bacteria</taxon>
        <taxon>Bacillati</taxon>
        <taxon>Bacillota</taxon>
        <taxon>Clostridia</taxon>
        <taxon>Eubacteriales</taxon>
        <taxon>Desulfallaceae</taxon>
        <taxon>Desulfoscipio</taxon>
    </lineage>
</organism>
<dbReference type="GO" id="GO:0005576">
    <property type="term" value="C:extracellular region"/>
    <property type="evidence" value="ECO:0007669"/>
    <property type="project" value="TreeGrafter"/>
</dbReference>
<feature type="binding site" evidence="4">
    <location>
        <position position="464"/>
    </location>
    <ligand>
        <name>substrate</name>
    </ligand>
</feature>
<dbReference type="SUPFAM" id="SSF88713">
    <property type="entry name" value="Glycoside hydrolase/deacetylase"/>
    <property type="match status" value="1"/>
</dbReference>
<name>A0A1I6CVZ2_9FIRM</name>
<dbReference type="EMBL" id="FOYM01000002">
    <property type="protein sequence ID" value="SFQ97358.1"/>
    <property type="molecule type" value="Genomic_DNA"/>
</dbReference>
<dbReference type="Proteomes" id="UP000199584">
    <property type="component" value="Unassembled WGS sequence"/>
</dbReference>
<feature type="active site" description="Nucleophile" evidence="3">
    <location>
        <position position="189"/>
    </location>
</feature>
<dbReference type="PANTHER" id="PTHR41695:SF1">
    <property type="entry name" value="1,4-ALPHA-GLUCAN BRANCHING ENZYME TK1436"/>
    <property type="match status" value="1"/>
</dbReference>
<dbReference type="CDD" id="cd10792">
    <property type="entry name" value="GH57N_AmyC_like"/>
    <property type="match status" value="1"/>
</dbReference>
<dbReference type="GO" id="GO:0030979">
    <property type="term" value="P:alpha-glucan biosynthetic process"/>
    <property type="evidence" value="ECO:0007669"/>
    <property type="project" value="InterPro"/>
</dbReference>
<dbReference type="OrthoDB" id="9803279at2"/>
<evidence type="ECO:0000256" key="4">
    <source>
        <dbReference type="PIRSR" id="PIRSR640042-2"/>
    </source>
</evidence>
<feature type="binding site" evidence="4">
    <location>
        <position position="241"/>
    </location>
    <ligand>
        <name>substrate</name>
    </ligand>
</feature>